<reference evidence="7" key="1">
    <citation type="submission" date="2023-07" db="EMBL/GenBank/DDBJ databases">
        <title>A chromosome-level genome assembly of Lolium multiflorum.</title>
        <authorList>
            <person name="Chen Y."/>
            <person name="Copetti D."/>
            <person name="Kolliker R."/>
            <person name="Studer B."/>
        </authorList>
    </citation>
    <scope>NUCLEOTIDE SEQUENCE</scope>
    <source>
        <strain evidence="7">02402/16</strain>
        <tissue evidence="7">Leaf</tissue>
    </source>
</reference>
<dbReference type="AlphaFoldDB" id="A0AAD8QVI2"/>
<keyword evidence="8" id="KW-1185">Reference proteome</keyword>
<organism evidence="7 8">
    <name type="scientific">Lolium multiflorum</name>
    <name type="common">Italian ryegrass</name>
    <name type="synonym">Lolium perenne subsp. multiflorum</name>
    <dbReference type="NCBI Taxonomy" id="4521"/>
    <lineage>
        <taxon>Eukaryota</taxon>
        <taxon>Viridiplantae</taxon>
        <taxon>Streptophyta</taxon>
        <taxon>Embryophyta</taxon>
        <taxon>Tracheophyta</taxon>
        <taxon>Spermatophyta</taxon>
        <taxon>Magnoliopsida</taxon>
        <taxon>Liliopsida</taxon>
        <taxon>Poales</taxon>
        <taxon>Poaceae</taxon>
        <taxon>BOP clade</taxon>
        <taxon>Pooideae</taxon>
        <taxon>Poodae</taxon>
        <taxon>Poeae</taxon>
        <taxon>Poeae Chloroplast Group 2 (Poeae type)</taxon>
        <taxon>Loliodinae</taxon>
        <taxon>Loliinae</taxon>
        <taxon>Lolium</taxon>
    </lineage>
</organism>
<dbReference type="GO" id="GO:0006355">
    <property type="term" value="P:regulation of DNA-templated transcription"/>
    <property type="evidence" value="ECO:0007669"/>
    <property type="project" value="InterPro"/>
</dbReference>
<sequence length="193" mass="21153">MEQLLQSLQVAGLTSKSMGLRERRDAVRLSSDVAMALARGSTAPWASALVTRHAAERRHEALMRRILSTAGYESSLRAAATASCRKEIRSRKIVRRSHGVCSSRRKRRSSLVAASGSNGARVARRMVKRRLQLLRKLVPGGEELHGFSLLSEALDYVMCLKTQVELMQRLCKGSSPAASSIRAEAAPNQNADI</sequence>
<dbReference type="Proteomes" id="UP001231189">
    <property type="component" value="Unassembled WGS sequence"/>
</dbReference>
<dbReference type="InterPro" id="IPR036638">
    <property type="entry name" value="HLH_DNA-bd_sf"/>
</dbReference>
<evidence type="ECO:0000256" key="4">
    <source>
        <dbReference type="ARBA" id="ARBA00023163"/>
    </source>
</evidence>
<keyword evidence="3" id="KW-0805">Transcription regulation</keyword>
<dbReference type="GO" id="GO:0005634">
    <property type="term" value="C:nucleus"/>
    <property type="evidence" value="ECO:0007669"/>
    <property type="project" value="UniProtKB-SubCell"/>
</dbReference>
<evidence type="ECO:0000256" key="3">
    <source>
        <dbReference type="ARBA" id="ARBA00023015"/>
    </source>
</evidence>
<feature type="domain" description="IBH1-like N-terminal" evidence="6">
    <location>
        <begin position="2"/>
        <end position="52"/>
    </location>
</feature>
<dbReference type="CDD" id="cd11444">
    <property type="entry name" value="bHLH_AtIBH1_like"/>
    <property type="match status" value="1"/>
</dbReference>
<evidence type="ECO:0000256" key="5">
    <source>
        <dbReference type="ARBA" id="ARBA00023242"/>
    </source>
</evidence>
<gene>
    <name evidence="7" type="ORF">QYE76_032295</name>
</gene>
<comment type="similarity">
    <text evidence="2">Belongs to the bHLH protein family.</text>
</comment>
<comment type="caution">
    <text evidence="7">The sequence shown here is derived from an EMBL/GenBank/DDBJ whole genome shotgun (WGS) entry which is preliminary data.</text>
</comment>
<evidence type="ECO:0000256" key="1">
    <source>
        <dbReference type="ARBA" id="ARBA00004123"/>
    </source>
</evidence>
<dbReference type="InterPro" id="IPR059002">
    <property type="entry name" value="IBH1_N"/>
</dbReference>
<evidence type="ECO:0000256" key="2">
    <source>
        <dbReference type="ARBA" id="ARBA00005510"/>
    </source>
</evidence>
<proteinExistence type="inferred from homology"/>
<name>A0AAD8QVI2_LOLMU</name>
<dbReference type="SUPFAM" id="SSF47459">
    <property type="entry name" value="HLH, helix-loop-helix DNA-binding domain"/>
    <property type="match status" value="1"/>
</dbReference>
<accession>A0AAD8QVI2</accession>
<dbReference type="EMBL" id="JAUUTY010000007">
    <property type="protein sequence ID" value="KAK1608622.1"/>
    <property type="molecule type" value="Genomic_DNA"/>
</dbReference>
<dbReference type="InterPro" id="IPR044660">
    <property type="entry name" value="IBH1-like"/>
</dbReference>
<dbReference type="PANTHER" id="PTHR33124">
    <property type="entry name" value="TRANSCRIPTION FACTOR IBH1-LIKE 1"/>
    <property type="match status" value="1"/>
</dbReference>
<evidence type="ECO:0000259" key="6">
    <source>
        <dbReference type="Pfam" id="PF26576"/>
    </source>
</evidence>
<dbReference type="InterPro" id="IPR044549">
    <property type="entry name" value="bHLH_AtIBH1-like"/>
</dbReference>
<dbReference type="Pfam" id="PF26576">
    <property type="entry name" value="IBH1_N"/>
    <property type="match status" value="1"/>
</dbReference>
<keyword evidence="4" id="KW-0804">Transcription</keyword>
<evidence type="ECO:0000313" key="8">
    <source>
        <dbReference type="Proteomes" id="UP001231189"/>
    </source>
</evidence>
<dbReference type="PANTHER" id="PTHR33124:SF5">
    <property type="entry name" value="TRANSCRIPTION FACTOR IBH1-LIKE 1"/>
    <property type="match status" value="1"/>
</dbReference>
<dbReference type="GO" id="GO:0046983">
    <property type="term" value="F:protein dimerization activity"/>
    <property type="evidence" value="ECO:0007669"/>
    <property type="project" value="InterPro"/>
</dbReference>
<dbReference type="GO" id="GO:0000976">
    <property type="term" value="F:transcription cis-regulatory region binding"/>
    <property type="evidence" value="ECO:0007669"/>
    <property type="project" value="UniProtKB-ARBA"/>
</dbReference>
<evidence type="ECO:0000313" key="7">
    <source>
        <dbReference type="EMBL" id="KAK1608622.1"/>
    </source>
</evidence>
<protein>
    <recommendedName>
        <fullName evidence="6">IBH1-like N-terminal domain-containing protein</fullName>
    </recommendedName>
</protein>
<comment type="subcellular location">
    <subcellularLocation>
        <location evidence="1">Nucleus</location>
    </subcellularLocation>
</comment>
<keyword evidence="5" id="KW-0539">Nucleus</keyword>